<dbReference type="InterPro" id="IPR010908">
    <property type="entry name" value="Longin_dom"/>
</dbReference>
<keyword evidence="3 5" id="KW-0472">Membrane</keyword>
<accession>A0A484L8C2</accession>
<feature type="domain" description="Longin" evidence="6">
    <location>
        <begin position="7"/>
        <end position="122"/>
    </location>
</feature>
<dbReference type="PANTHER" id="PTHR47461">
    <property type="entry name" value="PHYTOLONGIN PHYL1.2"/>
    <property type="match status" value="1"/>
</dbReference>
<keyword evidence="5" id="KW-0812">Transmembrane</keyword>
<evidence type="ECO:0000256" key="5">
    <source>
        <dbReference type="SAM" id="Phobius"/>
    </source>
</evidence>
<gene>
    <name evidence="7" type="ORF">CCAM_LOCUS14431</name>
</gene>
<name>A0A484L8C2_9ASTE</name>
<dbReference type="PROSITE" id="PS50859">
    <property type="entry name" value="LONGIN"/>
    <property type="match status" value="1"/>
</dbReference>
<dbReference type="SUPFAM" id="SSF64356">
    <property type="entry name" value="SNARE-like"/>
    <property type="match status" value="1"/>
</dbReference>
<dbReference type="GO" id="GO:0016020">
    <property type="term" value="C:membrane"/>
    <property type="evidence" value="ECO:0007669"/>
    <property type="project" value="UniProtKB-SubCell"/>
</dbReference>
<evidence type="ECO:0000256" key="4">
    <source>
        <dbReference type="SAM" id="MobiDB-lite"/>
    </source>
</evidence>
<comment type="similarity">
    <text evidence="2">Belongs to the synaptobrevin family.</text>
</comment>
<proteinExistence type="inferred from homology"/>
<keyword evidence="8" id="KW-1185">Reference proteome</keyword>
<evidence type="ECO:0000256" key="1">
    <source>
        <dbReference type="ARBA" id="ARBA00004370"/>
    </source>
</evidence>
<evidence type="ECO:0000256" key="3">
    <source>
        <dbReference type="ARBA" id="ARBA00023136"/>
    </source>
</evidence>
<dbReference type="Proteomes" id="UP000595140">
    <property type="component" value="Unassembled WGS sequence"/>
</dbReference>
<organism evidence="7 8">
    <name type="scientific">Cuscuta campestris</name>
    <dbReference type="NCBI Taxonomy" id="132261"/>
    <lineage>
        <taxon>Eukaryota</taxon>
        <taxon>Viridiplantae</taxon>
        <taxon>Streptophyta</taxon>
        <taxon>Embryophyta</taxon>
        <taxon>Tracheophyta</taxon>
        <taxon>Spermatophyta</taxon>
        <taxon>Magnoliopsida</taxon>
        <taxon>eudicotyledons</taxon>
        <taxon>Gunneridae</taxon>
        <taxon>Pentapetalae</taxon>
        <taxon>asterids</taxon>
        <taxon>lamiids</taxon>
        <taxon>Solanales</taxon>
        <taxon>Convolvulaceae</taxon>
        <taxon>Cuscuteae</taxon>
        <taxon>Cuscuta</taxon>
        <taxon>Cuscuta subgen. Grammica</taxon>
        <taxon>Cuscuta sect. Cleistogrammica</taxon>
    </lineage>
</organism>
<dbReference type="InterPro" id="IPR044783">
    <property type="entry name" value="PHYL"/>
</dbReference>
<feature type="region of interest" description="Disordered" evidence="4">
    <location>
        <begin position="129"/>
        <end position="152"/>
    </location>
</feature>
<comment type="subcellular location">
    <subcellularLocation>
        <location evidence="1">Membrane</location>
    </subcellularLocation>
</comment>
<evidence type="ECO:0000256" key="2">
    <source>
        <dbReference type="ARBA" id="ARBA00008025"/>
    </source>
</evidence>
<dbReference type="EMBL" id="OOIL02001116">
    <property type="protein sequence ID" value="VFQ72655.1"/>
    <property type="molecule type" value="Genomic_DNA"/>
</dbReference>
<sequence>MMISDPSLVRYACVAQHATVLAEFNSEDADLGSLAIRCLEKTPPFHSMYTHTVRGRSYAFLIENPYVYFAIFEEKMEKHDGLAFLRGVKEEFDLFVAEVSSAKKRLEQAGSHCFQGEFNPVFHRLLASSMSETEEPPRSPRKMSHESTGSMDSLSCGCNMGTTPLFNEASNNLKKKNKKKRLLGESDDTAGLSRDFSVSMHKNSAAYSGELGHQRAKRVWKRQVWVVLALDLIVCTMLFIVWLWVCRGFKCIDG</sequence>
<dbReference type="InterPro" id="IPR011012">
    <property type="entry name" value="Longin-like_dom_sf"/>
</dbReference>
<dbReference type="OrthoDB" id="1918034at2759"/>
<keyword evidence="5" id="KW-1133">Transmembrane helix</keyword>
<evidence type="ECO:0000313" key="7">
    <source>
        <dbReference type="EMBL" id="VFQ72655.1"/>
    </source>
</evidence>
<dbReference type="Gene3D" id="3.30.450.50">
    <property type="entry name" value="Longin domain"/>
    <property type="match status" value="1"/>
</dbReference>
<evidence type="ECO:0000313" key="8">
    <source>
        <dbReference type="Proteomes" id="UP000595140"/>
    </source>
</evidence>
<dbReference type="PANTHER" id="PTHR47461:SF3">
    <property type="entry name" value="PHYTOLONGIN PHYL2.2"/>
    <property type="match status" value="1"/>
</dbReference>
<reference evidence="7 8" key="1">
    <citation type="submission" date="2018-04" db="EMBL/GenBank/DDBJ databases">
        <authorList>
            <person name="Vogel A."/>
        </authorList>
    </citation>
    <scope>NUCLEOTIDE SEQUENCE [LARGE SCALE GENOMIC DNA]</scope>
</reference>
<dbReference type="AlphaFoldDB" id="A0A484L8C2"/>
<evidence type="ECO:0000259" key="6">
    <source>
        <dbReference type="PROSITE" id="PS50859"/>
    </source>
</evidence>
<feature type="transmembrane region" description="Helical" evidence="5">
    <location>
        <begin position="224"/>
        <end position="245"/>
    </location>
</feature>
<protein>
    <recommendedName>
        <fullName evidence="6">Longin domain-containing protein</fullName>
    </recommendedName>
</protein>